<feature type="region of interest" description="Disordered" evidence="1">
    <location>
        <begin position="46"/>
        <end position="104"/>
    </location>
</feature>
<dbReference type="RefSeq" id="XP_024870213.1">
    <property type="nucleotide sequence ID" value="XM_025014445.1"/>
</dbReference>
<dbReference type="Proteomes" id="UP000504618">
    <property type="component" value="Unplaced"/>
</dbReference>
<dbReference type="AlphaFoldDB" id="A0A6J1PLJ7"/>
<feature type="compositionally biased region" description="Basic residues" evidence="1">
    <location>
        <begin position="1"/>
        <end position="20"/>
    </location>
</feature>
<feature type="compositionally biased region" description="Basic and acidic residues" evidence="1">
    <location>
        <begin position="62"/>
        <end position="82"/>
    </location>
</feature>
<sequence length="283" mass="31073">MGKSMHKSRKRRRSSSSKHRDRIEGLENKISQLIEVLSRREVGCPHVESLSPTVSSALACHTDQESDAERPSDDIIREDSPGRAKSASQVAEMANPARQVRPEDPHVTAAVSNLPDDGLPTSPPSKTIVLSEPAAAEDSADTLTRELFGAIGQIAETQSWNDLVVQQLRELMRKGLPADQREALLKKYSPPEEGELDFLKAPKLNIECKSALKNNAVVKRDEYGSVNHHQVGSALLAFGEALSDLLKPETQSSLNAEARAAIDGLLSSRHLILWPRTQPMPFR</sequence>
<gene>
    <name evidence="3" type="primary">LOC112453602</name>
</gene>
<evidence type="ECO:0000313" key="3">
    <source>
        <dbReference type="RefSeq" id="XP_024870213.1"/>
    </source>
</evidence>
<accession>A0A6J1PLJ7</accession>
<proteinExistence type="predicted"/>
<evidence type="ECO:0000313" key="2">
    <source>
        <dbReference type="Proteomes" id="UP000504618"/>
    </source>
</evidence>
<dbReference type="GeneID" id="112453602"/>
<feature type="region of interest" description="Disordered" evidence="1">
    <location>
        <begin position="1"/>
        <end position="28"/>
    </location>
</feature>
<organism evidence="2 3">
    <name type="scientific">Temnothorax curvispinosus</name>
    <dbReference type="NCBI Taxonomy" id="300111"/>
    <lineage>
        <taxon>Eukaryota</taxon>
        <taxon>Metazoa</taxon>
        <taxon>Ecdysozoa</taxon>
        <taxon>Arthropoda</taxon>
        <taxon>Hexapoda</taxon>
        <taxon>Insecta</taxon>
        <taxon>Pterygota</taxon>
        <taxon>Neoptera</taxon>
        <taxon>Endopterygota</taxon>
        <taxon>Hymenoptera</taxon>
        <taxon>Apocrita</taxon>
        <taxon>Aculeata</taxon>
        <taxon>Formicoidea</taxon>
        <taxon>Formicidae</taxon>
        <taxon>Myrmicinae</taxon>
        <taxon>Temnothorax</taxon>
    </lineage>
</organism>
<keyword evidence="2" id="KW-1185">Reference proteome</keyword>
<evidence type="ECO:0000256" key="1">
    <source>
        <dbReference type="SAM" id="MobiDB-lite"/>
    </source>
</evidence>
<reference evidence="3" key="1">
    <citation type="submission" date="2025-08" db="UniProtKB">
        <authorList>
            <consortium name="RefSeq"/>
        </authorList>
    </citation>
    <scope>IDENTIFICATION</scope>
    <source>
        <tissue evidence="3">Whole body</tissue>
    </source>
</reference>
<protein>
    <submittedName>
        <fullName evidence="3">Uncharacterized protein LOC112453602</fullName>
    </submittedName>
</protein>
<dbReference type="OrthoDB" id="7553040at2759"/>
<name>A0A6J1PLJ7_9HYME</name>